<organism evidence="1 2">
    <name type="scientific">Armillaria solidipes</name>
    <dbReference type="NCBI Taxonomy" id="1076256"/>
    <lineage>
        <taxon>Eukaryota</taxon>
        <taxon>Fungi</taxon>
        <taxon>Dikarya</taxon>
        <taxon>Basidiomycota</taxon>
        <taxon>Agaricomycotina</taxon>
        <taxon>Agaricomycetes</taxon>
        <taxon>Agaricomycetidae</taxon>
        <taxon>Agaricales</taxon>
        <taxon>Marasmiineae</taxon>
        <taxon>Physalacriaceae</taxon>
        <taxon>Armillaria</taxon>
    </lineage>
</organism>
<dbReference type="AlphaFoldDB" id="A0A2H3B6L6"/>
<evidence type="ECO:0000313" key="2">
    <source>
        <dbReference type="Proteomes" id="UP000218334"/>
    </source>
</evidence>
<protein>
    <recommendedName>
        <fullName evidence="3">Protein kinase domain-containing protein</fullName>
    </recommendedName>
</protein>
<reference evidence="2" key="1">
    <citation type="journal article" date="2017" name="Nat. Ecol. Evol.">
        <title>Genome expansion and lineage-specific genetic innovations in the forest pathogenic fungi Armillaria.</title>
        <authorList>
            <person name="Sipos G."/>
            <person name="Prasanna A.N."/>
            <person name="Walter M.C."/>
            <person name="O'Connor E."/>
            <person name="Balint B."/>
            <person name="Krizsan K."/>
            <person name="Kiss B."/>
            <person name="Hess J."/>
            <person name="Varga T."/>
            <person name="Slot J."/>
            <person name="Riley R."/>
            <person name="Boka B."/>
            <person name="Rigling D."/>
            <person name="Barry K."/>
            <person name="Lee J."/>
            <person name="Mihaltcheva S."/>
            <person name="LaButti K."/>
            <person name="Lipzen A."/>
            <person name="Waldron R."/>
            <person name="Moloney N.M."/>
            <person name="Sperisen C."/>
            <person name="Kredics L."/>
            <person name="Vagvoelgyi C."/>
            <person name="Patrignani A."/>
            <person name="Fitzpatrick D."/>
            <person name="Nagy I."/>
            <person name="Doyle S."/>
            <person name="Anderson J.B."/>
            <person name="Grigoriev I.V."/>
            <person name="Gueldener U."/>
            <person name="Muensterkoetter M."/>
            <person name="Nagy L.G."/>
        </authorList>
    </citation>
    <scope>NUCLEOTIDE SEQUENCE [LARGE SCALE GENOMIC DNA]</scope>
    <source>
        <strain evidence="2">28-4</strain>
    </source>
</reference>
<dbReference type="STRING" id="1076256.A0A2H3B6L6"/>
<evidence type="ECO:0008006" key="3">
    <source>
        <dbReference type="Google" id="ProtNLM"/>
    </source>
</evidence>
<name>A0A2H3B6L6_9AGAR</name>
<keyword evidence="2" id="KW-1185">Reference proteome</keyword>
<dbReference type="Gene3D" id="1.10.510.10">
    <property type="entry name" value="Transferase(Phosphotransferase) domain 1"/>
    <property type="match status" value="1"/>
</dbReference>
<dbReference type="Proteomes" id="UP000218334">
    <property type="component" value="Unassembled WGS sequence"/>
</dbReference>
<dbReference type="EMBL" id="KZ293464">
    <property type="protein sequence ID" value="PBK62672.1"/>
    <property type="molecule type" value="Genomic_DNA"/>
</dbReference>
<evidence type="ECO:0000313" key="1">
    <source>
        <dbReference type="EMBL" id="PBK62672.1"/>
    </source>
</evidence>
<proteinExistence type="predicted"/>
<sequence>MSTPETISDDFDLLILRMLSQAVLLDGFDSEKLQNPHKISKYLKCSTNILRRVLGGFAEIWRAQLASSNGKVTVACLYQEIRIWQTLKHSHVLPLLGICHKYQREKLVPLGLLQAATEEKIASFPRLLLGIAEPDPDSLINASTLDARVLTYDKFLA</sequence>
<accession>A0A2H3B6L6</accession>
<gene>
    <name evidence="1" type="ORF">ARMSODRAFT_1008163</name>
</gene>